<evidence type="ECO:0000256" key="10">
    <source>
        <dbReference type="HAMAP-Rule" id="MF_00920"/>
    </source>
</evidence>
<dbReference type="RefSeq" id="WP_009805956.1">
    <property type="nucleotide sequence ID" value="NZ_CH724131.1"/>
</dbReference>
<dbReference type="NCBIfam" id="TIGR00064">
    <property type="entry name" value="ftsY"/>
    <property type="match status" value="1"/>
</dbReference>
<feature type="region of interest" description="Disordered" evidence="11">
    <location>
        <begin position="14"/>
        <end position="154"/>
    </location>
</feature>
<evidence type="ECO:0000259" key="12">
    <source>
        <dbReference type="SMART" id="SM00382"/>
    </source>
</evidence>
<dbReference type="GO" id="GO:0006614">
    <property type="term" value="P:SRP-dependent cotranslational protein targeting to membrane"/>
    <property type="evidence" value="ECO:0007669"/>
    <property type="project" value="InterPro"/>
</dbReference>
<dbReference type="PANTHER" id="PTHR43134">
    <property type="entry name" value="SIGNAL RECOGNITION PARTICLE RECEPTOR SUBUNIT ALPHA"/>
    <property type="match status" value="1"/>
</dbReference>
<evidence type="ECO:0000256" key="5">
    <source>
        <dbReference type="ARBA" id="ARBA00022801"/>
    </source>
</evidence>
<keyword evidence="5 10" id="KW-0378">Hydrolase</keyword>
<dbReference type="SMART" id="SM00382">
    <property type="entry name" value="AAA"/>
    <property type="match status" value="1"/>
</dbReference>
<dbReference type="Proteomes" id="UP000004318">
    <property type="component" value="Unassembled WGS sequence"/>
</dbReference>
<keyword evidence="4 10" id="KW-0547">Nucleotide-binding</keyword>
<feature type="binding site" evidence="10">
    <location>
        <begin position="321"/>
        <end position="325"/>
    </location>
    <ligand>
        <name>GTP</name>
        <dbReference type="ChEBI" id="CHEBI:37565"/>
    </ligand>
</feature>
<evidence type="ECO:0000256" key="4">
    <source>
        <dbReference type="ARBA" id="ARBA00022741"/>
    </source>
</evidence>
<dbReference type="GO" id="GO:0005525">
    <property type="term" value="F:GTP binding"/>
    <property type="evidence" value="ECO:0007669"/>
    <property type="project" value="UniProtKB-UniRule"/>
</dbReference>
<reference evidence="15 16" key="1">
    <citation type="journal article" date="2010" name="J. Bacteriol.">
        <title>Genome sequences of Oceanicola granulosus HTCC2516(T) and Oceanicola batsensis HTCC2597(TDelta).</title>
        <authorList>
            <person name="Thrash J.C."/>
            <person name="Cho J.C."/>
            <person name="Vergin K.L."/>
            <person name="Giovannoni S.J."/>
        </authorList>
    </citation>
    <scope>NUCLEOTIDE SEQUENCE [LARGE SCALE GENOMIC DNA]</scope>
    <source>
        <strain evidence="16">ATCC BAA-863 / DSM 15984 / KCTC 12145 / HTCC2597</strain>
    </source>
</reference>
<dbReference type="GO" id="GO:0003924">
    <property type="term" value="F:GTPase activity"/>
    <property type="evidence" value="ECO:0007669"/>
    <property type="project" value="UniProtKB-UniRule"/>
</dbReference>
<dbReference type="Gene3D" id="3.40.50.300">
    <property type="entry name" value="P-loop containing nucleotide triphosphate hydrolases"/>
    <property type="match status" value="1"/>
</dbReference>
<dbReference type="AlphaFoldDB" id="A3TUK6"/>
<dbReference type="PANTHER" id="PTHR43134:SF1">
    <property type="entry name" value="SIGNAL RECOGNITION PARTICLE RECEPTOR SUBUNIT ALPHA"/>
    <property type="match status" value="1"/>
</dbReference>
<dbReference type="GO" id="GO:0005047">
    <property type="term" value="F:signal recognition particle binding"/>
    <property type="evidence" value="ECO:0007669"/>
    <property type="project" value="TreeGrafter"/>
</dbReference>
<keyword evidence="16" id="KW-1185">Reference proteome</keyword>
<evidence type="ECO:0000256" key="2">
    <source>
        <dbReference type="ARBA" id="ARBA00022475"/>
    </source>
</evidence>
<comment type="subcellular location">
    <subcellularLocation>
        <location evidence="1">Cell inner membrane</location>
        <topology evidence="1">Peripheral membrane protein</topology>
        <orientation evidence="1">Cytoplasmic side</orientation>
    </subcellularLocation>
    <subcellularLocation>
        <location evidence="10">Cell membrane</location>
        <topology evidence="10">Peripheral membrane protein</topology>
        <orientation evidence="10">Cytoplasmic side</orientation>
    </subcellularLocation>
    <subcellularLocation>
        <location evidence="10">Cytoplasm</location>
    </subcellularLocation>
</comment>
<dbReference type="SUPFAM" id="SSF47364">
    <property type="entry name" value="Domain of the SRP/SRP receptor G-proteins"/>
    <property type="match status" value="1"/>
</dbReference>
<dbReference type="HAMAP" id="MF_00920">
    <property type="entry name" value="FtsY"/>
    <property type="match status" value="1"/>
</dbReference>
<protein>
    <recommendedName>
        <fullName evidence="10">Signal recognition particle receptor FtsY</fullName>
        <shortName evidence="10">SRP receptor</shortName>
        <ecNumber evidence="10">3.6.5.4</ecNumber>
    </recommendedName>
</protein>
<dbReference type="InterPro" id="IPR003593">
    <property type="entry name" value="AAA+_ATPase"/>
</dbReference>
<feature type="compositionally biased region" description="Pro residues" evidence="11">
    <location>
        <begin position="114"/>
        <end position="135"/>
    </location>
</feature>
<feature type="binding site" evidence="10">
    <location>
        <begin position="239"/>
        <end position="246"/>
    </location>
    <ligand>
        <name>GTP</name>
        <dbReference type="ChEBI" id="CHEBI:37565"/>
    </ligand>
</feature>
<dbReference type="SUPFAM" id="SSF52540">
    <property type="entry name" value="P-loop containing nucleoside triphosphate hydrolases"/>
    <property type="match status" value="1"/>
</dbReference>
<evidence type="ECO:0000256" key="7">
    <source>
        <dbReference type="ARBA" id="ARBA00023136"/>
    </source>
</evidence>
<dbReference type="SMART" id="SM00962">
    <property type="entry name" value="SRP54"/>
    <property type="match status" value="1"/>
</dbReference>
<dbReference type="HOGENOM" id="CLU_009301_9_0_5"/>
<evidence type="ECO:0000259" key="14">
    <source>
        <dbReference type="SMART" id="SM00963"/>
    </source>
</evidence>
<dbReference type="EC" id="3.6.5.4" evidence="10"/>
<feature type="compositionally biased region" description="Pro residues" evidence="11">
    <location>
        <begin position="48"/>
        <end position="69"/>
    </location>
</feature>
<dbReference type="InterPro" id="IPR036225">
    <property type="entry name" value="SRP/SRP_N"/>
</dbReference>
<evidence type="ECO:0000256" key="1">
    <source>
        <dbReference type="ARBA" id="ARBA00004515"/>
    </source>
</evidence>
<dbReference type="eggNOG" id="COG0552">
    <property type="taxonomic scope" value="Bacteria"/>
</dbReference>
<evidence type="ECO:0000256" key="9">
    <source>
        <dbReference type="ARBA" id="ARBA00048027"/>
    </source>
</evidence>
<keyword evidence="3 10" id="KW-0963">Cytoplasm</keyword>
<proteinExistence type="inferred from homology"/>
<dbReference type="Pfam" id="PF02881">
    <property type="entry name" value="SRP54_N"/>
    <property type="match status" value="1"/>
</dbReference>
<dbReference type="InterPro" id="IPR042101">
    <property type="entry name" value="SRP54_N_sf"/>
</dbReference>
<dbReference type="GO" id="GO:0005886">
    <property type="term" value="C:plasma membrane"/>
    <property type="evidence" value="ECO:0007669"/>
    <property type="project" value="UniProtKB-SubCell"/>
</dbReference>
<dbReference type="CDD" id="cd17874">
    <property type="entry name" value="FtsY"/>
    <property type="match status" value="1"/>
</dbReference>
<dbReference type="Pfam" id="PF00448">
    <property type="entry name" value="SRP54"/>
    <property type="match status" value="1"/>
</dbReference>
<evidence type="ECO:0000256" key="3">
    <source>
        <dbReference type="ARBA" id="ARBA00022490"/>
    </source>
</evidence>
<dbReference type="Gene3D" id="1.20.120.140">
    <property type="entry name" value="Signal recognition particle SRP54, nucleotide-binding domain"/>
    <property type="match status" value="1"/>
</dbReference>
<dbReference type="SMART" id="SM00963">
    <property type="entry name" value="SRP54_N"/>
    <property type="match status" value="1"/>
</dbReference>
<dbReference type="InterPro" id="IPR000897">
    <property type="entry name" value="SRP54_GTPase_dom"/>
</dbReference>
<gene>
    <name evidence="10" type="primary">ftsY</name>
    <name evidence="15" type="ORF">OB2597_08669</name>
</gene>
<comment type="caution">
    <text evidence="15">The sequence shown here is derived from an EMBL/GenBank/DDBJ whole genome shotgun (WGS) entry which is preliminary data.</text>
</comment>
<keyword evidence="8 10" id="KW-0675">Receptor</keyword>
<comment type="similarity">
    <text evidence="10">Belongs to the GTP-binding SRP family. FtsY subfamily.</text>
</comment>
<feature type="domain" description="Signal recognition particle SRP54 helical bundle" evidence="14">
    <location>
        <begin position="139"/>
        <end position="218"/>
    </location>
</feature>
<organism evidence="15 16">
    <name type="scientific">Pseudooceanicola batsensis (strain ATCC BAA-863 / DSM 15984 / KCTC 12145 / HTCC2597)</name>
    <name type="common">Oceanicola batsensis</name>
    <dbReference type="NCBI Taxonomy" id="252305"/>
    <lineage>
        <taxon>Bacteria</taxon>
        <taxon>Pseudomonadati</taxon>
        <taxon>Pseudomonadota</taxon>
        <taxon>Alphaproteobacteria</taxon>
        <taxon>Rhodobacterales</taxon>
        <taxon>Paracoccaceae</taxon>
        <taxon>Pseudooceanicola</taxon>
    </lineage>
</organism>
<comment type="function">
    <text evidence="10">Involved in targeting and insertion of nascent membrane proteins into the cytoplasmic membrane. Acts as a receptor for the complex formed by the signal recognition particle (SRP) and the ribosome-nascent chain (RNC). Interaction with SRP-RNC leads to the transfer of the RNC complex to the Sec translocase for insertion into the membrane, the hydrolysis of GTP by both Ffh and FtsY, and the dissociation of the SRP-FtsY complex into the individual components.</text>
</comment>
<keyword evidence="7 10" id="KW-0472">Membrane</keyword>
<feature type="domain" description="SRP54-type proteins GTP-binding" evidence="13">
    <location>
        <begin position="232"/>
        <end position="433"/>
    </location>
</feature>
<name>A3TUK6_PSEBH</name>
<dbReference type="GO" id="GO:0005737">
    <property type="term" value="C:cytoplasm"/>
    <property type="evidence" value="ECO:0007669"/>
    <property type="project" value="UniProtKB-SubCell"/>
</dbReference>
<evidence type="ECO:0000313" key="15">
    <source>
        <dbReference type="EMBL" id="EAQ04202.1"/>
    </source>
</evidence>
<dbReference type="InterPro" id="IPR027417">
    <property type="entry name" value="P-loop_NTPase"/>
</dbReference>
<evidence type="ECO:0000256" key="11">
    <source>
        <dbReference type="SAM" id="MobiDB-lite"/>
    </source>
</evidence>
<dbReference type="STRING" id="252305.OB2597_08669"/>
<accession>A3TUK6</accession>
<comment type="catalytic activity">
    <reaction evidence="9 10">
        <text>GTP + H2O = GDP + phosphate + H(+)</text>
        <dbReference type="Rhea" id="RHEA:19669"/>
        <dbReference type="ChEBI" id="CHEBI:15377"/>
        <dbReference type="ChEBI" id="CHEBI:15378"/>
        <dbReference type="ChEBI" id="CHEBI:37565"/>
        <dbReference type="ChEBI" id="CHEBI:43474"/>
        <dbReference type="ChEBI" id="CHEBI:58189"/>
        <dbReference type="EC" id="3.6.5.4"/>
    </reaction>
</comment>
<dbReference type="EMBL" id="AAMO01000002">
    <property type="protein sequence ID" value="EAQ04202.1"/>
    <property type="molecule type" value="Genomic_DNA"/>
</dbReference>
<feature type="binding site" evidence="10">
    <location>
        <begin position="385"/>
        <end position="388"/>
    </location>
    <ligand>
        <name>GTP</name>
        <dbReference type="ChEBI" id="CHEBI:37565"/>
    </ligand>
</feature>
<dbReference type="InterPro" id="IPR004390">
    <property type="entry name" value="SR_rcpt_FtsY"/>
</dbReference>
<feature type="compositionally biased region" description="Pro residues" evidence="11">
    <location>
        <begin position="81"/>
        <end position="104"/>
    </location>
</feature>
<dbReference type="FunFam" id="3.40.50.300:FF:000053">
    <property type="entry name" value="Signal recognition particle receptor FtsY"/>
    <property type="match status" value="1"/>
</dbReference>
<evidence type="ECO:0000256" key="6">
    <source>
        <dbReference type="ARBA" id="ARBA00023134"/>
    </source>
</evidence>
<keyword evidence="2 10" id="KW-1003">Cell membrane</keyword>
<dbReference type="OrthoDB" id="9804720at2"/>
<evidence type="ECO:0000313" key="16">
    <source>
        <dbReference type="Proteomes" id="UP000004318"/>
    </source>
</evidence>
<sequence>MAFFTKLKDRLFKSSSKLEEGLDAIVEDGGSAEPGEDTPPGVPEEQPPESPPEPPRETPPQPDETPPPVPEEDPGRDLPEPEVPQPEPATPEPPSPTLPGPGPEEVPARAPDMVPMPEPDPAPTPEPDPVPPPPDETPRQGGLLSRFFGRGGPGSAPVVRRALDDDMLEQLEELLIASDMGVDTALRVASNMAEGRMGRRLSTAEIKGLLADEVTRIMEPVARPLPLFPKKPQVVLVVGVNGSGKTTTIGKLASQFRGAGKSVVIAAGDTFRAAAVEQLEIWGDRAGVPVLKAAEGSDPAALAYDALEKAEAEGADLLMIDTAGRLQNRADLMEELAKIVRVLRKRDPSAPHNTLLVLDATTGQNALSQVETFRKMADVTGLVMTKLDGTAKGGVLVALADKFGLPIHAIGVGEQIDDLAPFDPGDFARALTGADLGTAA</sequence>
<keyword evidence="6 10" id="KW-0342">GTP-binding</keyword>
<comment type="subunit">
    <text evidence="10">Part of the signal recognition particle protein translocation system, which is composed of SRP and FtsY. SRP is a ribonucleoprotein composed of Ffh and a 4.5S RNA molecule.</text>
</comment>
<evidence type="ECO:0000259" key="13">
    <source>
        <dbReference type="SMART" id="SM00962"/>
    </source>
</evidence>
<dbReference type="InterPro" id="IPR013822">
    <property type="entry name" value="Signal_recog_particl_SRP54_hlx"/>
</dbReference>
<feature type="domain" description="AAA+ ATPase" evidence="12">
    <location>
        <begin position="231"/>
        <end position="389"/>
    </location>
</feature>
<evidence type="ECO:0000256" key="8">
    <source>
        <dbReference type="ARBA" id="ARBA00023170"/>
    </source>
</evidence>